<organism evidence="1 2">
    <name type="scientific">Ambrosiozyma monospora</name>
    <name type="common">Yeast</name>
    <name type="synonym">Endomycopsis monosporus</name>
    <dbReference type="NCBI Taxonomy" id="43982"/>
    <lineage>
        <taxon>Eukaryota</taxon>
        <taxon>Fungi</taxon>
        <taxon>Dikarya</taxon>
        <taxon>Ascomycota</taxon>
        <taxon>Saccharomycotina</taxon>
        <taxon>Pichiomycetes</taxon>
        <taxon>Pichiales</taxon>
        <taxon>Pichiaceae</taxon>
        <taxon>Ambrosiozyma</taxon>
    </lineage>
</organism>
<protein>
    <submittedName>
        <fullName evidence="1">Unnamed protein product</fullName>
    </submittedName>
</protein>
<dbReference type="EMBL" id="BSXS01007224">
    <property type="protein sequence ID" value="GME87931.1"/>
    <property type="molecule type" value="Genomic_DNA"/>
</dbReference>
<sequence>MDFFATTIAERTKPNQRQSVQEQNYMIHCYTRSPESLNVVLITDETVQQQLDDTKVVLQKSIQSMLERGEQLDSLVDKSETLSNSSKTFYKQAKKTNSCCVIM</sequence>
<evidence type="ECO:0000313" key="2">
    <source>
        <dbReference type="Proteomes" id="UP001165064"/>
    </source>
</evidence>
<evidence type="ECO:0000313" key="1">
    <source>
        <dbReference type="EMBL" id="GME87931.1"/>
    </source>
</evidence>
<proteinExistence type="predicted"/>
<keyword evidence="2" id="KW-1185">Reference proteome</keyword>
<comment type="caution">
    <text evidence="1">The sequence shown here is derived from an EMBL/GenBank/DDBJ whole genome shotgun (WGS) entry which is preliminary data.</text>
</comment>
<name>A0ACB5TGK8_AMBMO</name>
<gene>
    <name evidence="1" type="ORF">Amon02_000828200</name>
</gene>
<accession>A0ACB5TGK8</accession>
<dbReference type="Proteomes" id="UP001165064">
    <property type="component" value="Unassembled WGS sequence"/>
</dbReference>
<reference evidence="1" key="1">
    <citation type="submission" date="2023-04" db="EMBL/GenBank/DDBJ databases">
        <title>Ambrosiozyma monospora NBRC 10751.</title>
        <authorList>
            <person name="Ichikawa N."/>
            <person name="Sato H."/>
            <person name="Tonouchi N."/>
        </authorList>
    </citation>
    <scope>NUCLEOTIDE SEQUENCE</scope>
    <source>
        <strain evidence="1">NBRC 10751</strain>
    </source>
</reference>